<dbReference type="InterPro" id="IPR008928">
    <property type="entry name" value="6-hairpin_glycosidase_sf"/>
</dbReference>
<comment type="caution">
    <text evidence="4">The sequence shown here is derived from an EMBL/GenBank/DDBJ whole genome shotgun (WGS) entry which is preliminary data.</text>
</comment>
<dbReference type="EMBL" id="JAAVJC010000372">
    <property type="protein sequence ID" value="NJQ17675.1"/>
    <property type="molecule type" value="Genomic_DNA"/>
</dbReference>
<feature type="compositionally biased region" description="Low complexity" evidence="1">
    <location>
        <begin position="206"/>
        <end position="216"/>
    </location>
</feature>
<feature type="domain" description="Putative glycogen debranching enzyme N-terminal" evidence="2">
    <location>
        <begin position="9"/>
        <end position="201"/>
    </location>
</feature>
<feature type="compositionally biased region" description="Low complexity" evidence="1">
    <location>
        <begin position="671"/>
        <end position="683"/>
    </location>
</feature>
<dbReference type="InterPro" id="IPR032856">
    <property type="entry name" value="GDE_N_bis"/>
</dbReference>
<dbReference type="GO" id="GO:0008483">
    <property type="term" value="F:transaminase activity"/>
    <property type="evidence" value="ECO:0007669"/>
    <property type="project" value="UniProtKB-KW"/>
</dbReference>
<sequence length="683" mass="72255">MNATHHRLLVHEGAFAAVGPSGDITGARGTVPEGLFADDARHLSRWQLTIDGTTPLVLAPATAGPRARSALIPGGRGAEPPAHTVFREQRLERGTLVEEIRLVANRAPAGTVVLAMTVDADFADQFELRSDHRWYDKPHAVRSRRALPDGIELGYRRQEWHSRTVITSQPPPEAVEETGSGARRLVWRLRPAPGEAAVVTLRVTPLPHGADDAAPAPAAPGPQHTEPAADPAAAPVPGRGSWPELDALCRQGATDLTALGTVATGPSGEALRVPAAGVPWLAALLGRNALFTSLFTLDHRPADALDTLLALAAAQATADEPERVAQPGKIVHEMRRGELAHFGQVPYARYYGALDTTPLFLVLLGAHAEATGDDSTARRLEPAARAAVRWMFEHGGLDTHGYLVYHPDEGGRANQSWKDSPGAICHADGTPARGRLSAAAAQGYAYDALRRTAALARRIWADPGYGTKLDQAADALRERFQRDFWMPEHDLPAPAVDGDGARVESLSSDAGHVLWSGLLGEDHARRTADRLLRPDFFSGWGVRTLAAGQDAYHPLSQHRGAVWAHDTAVLALGLARYGLADGARRVAEAVVATAEASGGRLPEVVAGYGRQGRSAPVPHPHACGPRAWTAATPFALLRAVAPGAGRATAASAAYRVEAAEAEKPADQPPEVSSSASAVTVAQS</sequence>
<proteinExistence type="predicted"/>
<dbReference type="InterPro" id="IPR012341">
    <property type="entry name" value="6hp_glycosidase-like_sf"/>
</dbReference>
<evidence type="ECO:0000313" key="4">
    <source>
        <dbReference type="EMBL" id="NJQ17675.1"/>
    </source>
</evidence>
<dbReference type="Proteomes" id="UP000727056">
    <property type="component" value="Unassembled WGS sequence"/>
</dbReference>
<dbReference type="Pfam" id="PF14742">
    <property type="entry name" value="GDE_N_bis"/>
    <property type="match status" value="1"/>
</dbReference>
<gene>
    <name evidence="4" type="ORF">HCN52_22735</name>
</gene>
<feature type="compositionally biased region" description="Low complexity" evidence="1">
    <location>
        <begin position="228"/>
        <end position="237"/>
    </location>
</feature>
<evidence type="ECO:0000259" key="3">
    <source>
        <dbReference type="Pfam" id="PF22422"/>
    </source>
</evidence>
<dbReference type="Gene3D" id="1.50.10.10">
    <property type="match status" value="1"/>
</dbReference>
<feature type="region of interest" description="Disordered" evidence="1">
    <location>
        <begin position="660"/>
        <end position="683"/>
    </location>
</feature>
<accession>A0ABX1CIR1</accession>
<feature type="region of interest" description="Disordered" evidence="1">
    <location>
        <begin position="206"/>
        <end position="239"/>
    </location>
</feature>
<dbReference type="RefSeq" id="WP_168090316.1">
    <property type="nucleotide sequence ID" value="NZ_BHZH01000181.1"/>
</dbReference>
<keyword evidence="4" id="KW-0808">Transferase</keyword>
<organism evidence="4 5">
    <name type="scientific">Streptomyces bohaiensis</name>
    <dbReference type="NCBI Taxonomy" id="1431344"/>
    <lineage>
        <taxon>Bacteria</taxon>
        <taxon>Bacillati</taxon>
        <taxon>Actinomycetota</taxon>
        <taxon>Actinomycetes</taxon>
        <taxon>Kitasatosporales</taxon>
        <taxon>Streptomycetaceae</taxon>
        <taxon>Streptomyces</taxon>
    </lineage>
</organism>
<feature type="domain" description="Mannosylglycerate hydrolase MGH1-like glycoside hydrolase" evidence="3">
    <location>
        <begin position="363"/>
        <end position="596"/>
    </location>
</feature>
<evidence type="ECO:0000259" key="2">
    <source>
        <dbReference type="Pfam" id="PF14742"/>
    </source>
</evidence>
<evidence type="ECO:0000256" key="1">
    <source>
        <dbReference type="SAM" id="MobiDB-lite"/>
    </source>
</evidence>
<protein>
    <submittedName>
        <fullName evidence="4">Aminotransferase</fullName>
    </submittedName>
</protein>
<evidence type="ECO:0000313" key="5">
    <source>
        <dbReference type="Proteomes" id="UP000727056"/>
    </source>
</evidence>
<keyword evidence="4" id="KW-0032">Aminotransferase</keyword>
<reference evidence="4 5" key="1">
    <citation type="submission" date="2020-03" db="EMBL/GenBank/DDBJ databases">
        <title>Draft genome of Streptomyces sp. ventii, isolated from the Axial Seamount in the Pacific Ocean, and resequencing of the two type strains Streptomyces lonarensis strain NCL 716 and Streptomyces bohaiensis strain 11A07.</title>
        <authorList>
            <person name="Loughran R.M."/>
            <person name="Pfannmuller K.M."/>
            <person name="Wasson B.J."/>
            <person name="Deadmond M.C."/>
            <person name="Paddock B.E."/>
            <person name="Koyack M.J."/>
            <person name="Gallegos D.A."/>
            <person name="Mitchell E.A."/>
            <person name="Ushijima B."/>
            <person name="Saw J.H."/>
            <person name="Mcphail K.L."/>
            <person name="Videau P."/>
        </authorList>
    </citation>
    <scope>NUCLEOTIDE SEQUENCE [LARGE SCALE GENOMIC DNA]</scope>
    <source>
        <strain evidence="4 5">11A07</strain>
    </source>
</reference>
<dbReference type="SUPFAM" id="SSF48208">
    <property type="entry name" value="Six-hairpin glycosidases"/>
    <property type="match status" value="1"/>
</dbReference>
<dbReference type="Pfam" id="PF22422">
    <property type="entry name" value="MGH1-like_GH"/>
    <property type="match status" value="1"/>
</dbReference>
<keyword evidence="5" id="KW-1185">Reference proteome</keyword>
<name>A0ABX1CIR1_9ACTN</name>
<dbReference type="InterPro" id="IPR054491">
    <property type="entry name" value="MGH1-like_GH"/>
</dbReference>